<gene>
    <name evidence="1" type="ORF">HG263_15515</name>
</gene>
<dbReference type="AlphaFoldDB" id="A0A849VGM1"/>
<sequence>MDQACPNTIISLLEDAGRKGSSGANLRRSLEMTDTEFKQESKKLWDKGSLCGIREENCCTRGCGFMCTAYLDESKIWKLTEND</sequence>
<evidence type="ECO:0000313" key="1">
    <source>
        <dbReference type="EMBL" id="NOU51940.1"/>
    </source>
</evidence>
<comment type="caution">
    <text evidence="1">The sequence shown here is derived from an EMBL/GenBank/DDBJ whole genome shotgun (WGS) entry which is preliminary data.</text>
</comment>
<reference evidence="1 2" key="1">
    <citation type="submission" date="2020-04" db="EMBL/GenBank/DDBJ databases">
        <title>Pseudoalteromonas caenipelagi sp. nov., isolated from a tidal flat.</title>
        <authorList>
            <person name="Park S."/>
            <person name="Yoon J.-H."/>
        </authorList>
    </citation>
    <scope>NUCLEOTIDE SEQUENCE [LARGE SCALE GENOMIC DNA]</scope>
    <source>
        <strain evidence="1 2">JBTF-M23</strain>
    </source>
</reference>
<keyword evidence="2" id="KW-1185">Reference proteome</keyword>
<dbReference type="Proteomes" id="UP000586305">
    <property type="component" value="Unassembled WGS sequence"/>
</dbReference>
<name>A0A849VGM1_9GAMM</name>
<accession>A0A849VGM1</accession>
<proteinExistence type="predicted"/>
<dbReference type="EMBL" id="JABBPG010000007">
    <property type="protein sequence ID" value="NOU51940.1"/>
    <property type="molecule type" value="Genomic_DNA"/>
</dbReference>
<evidence type="ECO:0000313" key="2">
    <source>
        <dbReference type="Proteomes" id="UP000586305"/>
    </source>
</evidence>
<dbReference type="RefSeq" id="WP_171626998.1">
    <property type="nucleotide sequence ID" value="NZ_JABBPG010000007.1"/>
</dbReference>
<protein>
    <submittedName>
        <fullName evidence="1">Uncharacterized protein</fullName>
    </submittedName>
</protein>
<organism evidence="1 2">
    <name type="scientific">Pseudoalteromonas caenipelagi</name>
    <dbReference type="NCBI Taxonomy" id="2726988"/>
    <lineage>
        <taxon>Bacteria</taxon>
        <taxon>Pseudomonadati</taxon>
        <taxon>Pseudomonadota</taxon>
        <taxon>Gammaproteobacteria</taxon>
        <taxon>Alteromonadales</taxon>
        <taxon>Pseudoalteromonadaceae</taxon>
        <taxon>Pseudoalteromonas</taxon>
    </lineage>
</organism>